<keyword evidence="1" id="KW-0472">Membrane</keyword>
<dbReference type="AlphaFoldDB" id="A0A414DGH2"/>
<organism evidence="2 4">
    <name type="scientific">Lachnospira eligens</name>
    <dbReference type="NCBI Taxonomy" id="39485"/>
    <lineage>
        <taxon>Bacteria</taxon>
        <taxon>Bacillati</taxon>
        <taxon>Bacillota</taxon>
        <taxon>Clostridia</taxon>
        <taxon>Lachnospirales</taxon>
        <taxon>Lachnospiraceae</taxon>
        <taxon>Lachnospira</taxon>
    </lineage>
</organism>
<feature type="transmembrane region" description="Helical" evidence="1">
    <location>
        <begin position="92"/>
        <end position="108"/>
    </location>
</feature>
<sequence>MKKYKLSTRISVYIAVILSLAMSGLTIRSLIVKRNVHSVSVTLYGIVFVLLLVVSAVSLIVYIYKSKIGIYVSIACLVIIFAYGIIMKDSPLQLIIIFLPVIYAMFSTRE</sequence>
<keyword evidence="1" id="KW-1133">Transmembrane helix</keyword>
<dbReference type="EMBL" id="QROY01000005">
    <property type="protein sequence ID" value="RHL68733.1"/>
    <property type="molecule type" value="Genomic_DNA"/>
</dbReference>
<evidence type="ECO:0000313" key="3">
    <source>
        <dbReference type="EMBL" id="RHL68733.1"/>
    </source>
</evidence>
<gene>
    <name evidence="3" type="ORF">DW007_07930</name>
    <name evidence="2" type="ORF">DW811_04395</name>
</gene>
<evidence type="ECO:0000313" key="2">
    <source>
        <dbReference type="EMBL" id="RHD09759.1"/>
    </source>
</evidence>
<dbReference type="Proteomes" id="UP000285201">
    <property type="component" value="Unassembled WGS sequence"/>
</dbReference>
<proteinExistence type="predicted"/>
<keyword evidence="1" id="KW-0812">Transmembrane</keyword>
<dbReference type="RefSeq" id="WP_118148354.1">
    <property type="nucleotide sequence ID" value="NZ_QRNK01000078.1"/>
</dbReference>
<evidence type="ECO:0000313" key="4">
    <source>
        <dbReference type="Proteomes" id="UP000284794"/>
    </source>
</evidence>
<comment type="caution">
    <text evidence="2">The sequence shown here is derived from an EMBL/GenBank/DDBJ whole genome shotgun (WGS) entry which is preliminary data.</text>
</comment>
<name>A0A414DGH2_9FIRM</name>
<dbReference type="EMBL" id="QSIS01000004">
    <property type="protein sequence ID" value="RHD09759.1"/>
    <property type="molecule type" value="Genomic_DNA"/>
</dbReference>
<evidence type="ECO:0000313" key="5">
    <source>
        <dbReference type="Proteomes" id="UP000285201"/>
    </source>
</evidence>
<reference evidence="4 5" key="1">
    <citation type="submission" date="2018-08" db="EMBL/GenBank/DDBJ databases">
        <title>A genome reference for cultivated species of the human gut microbiota.</title>
        <authorList>
            <person name="Zou Y."/>
            <person name="Xue W."/>
            <person name="Luo G."/>
        </authorList>
    </citation>
    <scope>NUCLEOTIDE SEQUENCE [LARGE SCALE GENOMIC DNA]</scope>
    <source>
        <strain evidence="3 5">AF36-7BH</strain>
        <strain evidence="2 4">AM32-2AC</strain>
    </source>
</reference>
<protein>
    <submittedName>
        <fullName evidence="2">Uncharacterized protein</fullName>
    </submittedName>
</protein>
<evidence type="ECO:0000256" key="1">
    <source>
        <dbReference type="SAM" id="Phobius"/>
    </source>
</evidence>
<feature type="transmembrane region" description="Helical" evidence="1">
    <location>
        <begin position="68"/>
        <end position="86"/>
    </location>
</feature>
<feature type="transmembrane region" description="Helical" evidence="1">
    <location>
        <begin position="12"/>
        <end position="31"/>
    </location>
</feature>
<feature type="transmembrane region" description="Helical" evidence="1">
    <location>
        <begin position="43"/>
        <end position="63"/>
    </location>
</feature>
<accession>A0A414DGH2</accession>
<dbReference type="Proteomes" id="UP000284794">
    <property type="component" value="Unassembled WGS sequence"/>
</dbReference>